<evidence type="ECO:0000256" key="3">
    <source>
        <dbReference type="SAM" id="MobiDB-lite"/>
    </source>
</evidence>
<gene>
    <name evidence="5" type="ORF">RM764_14320</name>
</gene>
<evidence type="ECO:0000259" key="4">
    <source>
        <dbReference type="PROSITE" id="PS50801"/>
    </source>
</evidence>
<dbReference type="Pfam" id="PF01740">
    <property type="entry name" value="STAS"/>
    <property type="match status" value="1"/>
</dbReference>
<evidence type="ECO:0000256" key="2">
    <source>
        <dbReference type="RuleBase" id="RU003749"/>
    </source>
</evidence>
<dbReference type="CDD" id="cd07043">
    <property type="entry name" value="STAS_anti-anti-sigma_factors"/>
    <property type="match status" value="1"/>
</dbReference>
<dbReference type="SUPFAM" id="SSF52091">
    <property type="entry name" value="SpoIIaa-like"/>
    <property type="match status" value="1"/>
</dbReference>
<sequence>MSSEPVAANPFARSYTLGPYTVVEVSGEIDMATAGSVAEHLEAATGRPAPDVLVDLRPVVFFDCSGLRALCRAESRARERGGRLRLVSDRPRVHRLLRAAGLLRRFPPLATMPGPQPGSPEGTGGDGARPSPGGDPHGAA</sequence>
<dbReference type="EMBL" id="JAVREY010000013">
    <property type="protein sequence ID" value="MDT0464185.1"/>
    <property type="molecule type" value="Genomic_DNA"/>
</dbReference>
<dbReference type="Proteomes" id="UP001183809">
    <property type="component" value="Unassembled WGS sequence"/>
</dbReference>
<comment type="caution">
    <text evidence="5">The sequence shown here is derived from an EMBL/GenBank/DDBJ whole genome shotgun (WGS) entry which is preliminary data.</text>
</comment>
<proteinExistence type="inferred from homology"/>
<feature type="region of interest" description="Disordered" evidence="3">
    <location>
        <begin position="106"/>
        <end position="140"/>
    </location>
</feature>
<feature type="domain" description="STAS" evidence="4">
    <location>
        <begin position="22"/>
        <end position="102"/>
    </location>
</feature>
<reference evidence="6" key="1">
    <citation type="submission" date="2023-07" db="EMBL/GenBank/DDBJ databases">
        <title>30 novel species of actinomycetes from the DSMZ collection.</title>
        <authorList>
            <person name="Nouioui I."/>
        </authorList>
    </citation>
    <scope>NUCLEOTIDE SEQUENCE [LARGE SCALE GENOMIC DNA]</scope>
    <source>
        <strain evidence="6">DSM 41699</strain>
    </source>
</reference>
<dbReference type="PANTHER" id="PTHR33495:SF2">
    <property type="entry name" value="ANTI-SIGMA FACTOR ANTAGONIST TM_1081-RELATED"/>
    <property type="match status" value="1"/>
</dbReference>
<organism evidence="5 6">
    <name type="scientific">Streptomyces gibsoniae</name>
    <dbReference type="NCBI Taxonomy" id="3075529"/>
    <lineage>
        <taxon>Bacteria</taxon>
        <taxon>Bacillati</taxon>
        <taxon>Actinomycetota</taxon>
        <taxon>Actinomycetes</taxon>
        <taxon>Kitasatosporales</taxon>
        <taxon>Streptomycetaceae</taxon>
        <taxon>Streptomyces</taxon>
    </lineage>
</organism>
<dbReference type="Gene3D" id="3.30.750.24">
    <property type="entry name" value="STAS domain"/>
    <property type="match status" value="1"/>
</dbReference>
<dbReference type="InterPro" id="IPR036513">
    <property type="entry name" value="STAS_dom_sf"/>
</dbReference>
<dbReference type="InterPro" id="IPR002645">
    <property type="entry name" value="STAS_dom"/>
</dbReference>
<evidence type="ECO:0000256" key="1">
    <source>
        <dbReference type="ARBA" id="ARBA00009013"/>
    </source>
</evidence>
<dbReference type="PROSITE" id="PS50801">
    <property type="entry name" value="STAS"/>
    <property type="match status" value="1"/>
</dbReference>
<dbReference type="NCBIfam" id="TIGR00377">
    <property type="entry name" value="ant_ant_sig"/>
    <property type="match status" value="1"/>
</dbReference>
<keyword evidence="6" id="KW-1185">Reference proteome</keyword>
<dbReference type="RefSeq" id="WP_311695250.1">
    <property type="nucleotide sequence ID" value="NZ_JAVREY010000013.1"/>
</dbReference>
<protein>
    <recommendedName>
        <fullName evidence="2">Anti-sigma factor antagonist</fullName>
    </recommendedName>
</protein>
<comment type="similarity">
    <text evidence="1 2">Belongs to the anti-sigma-factor antagonist family.</text>
</comment>
<dbReference type="PANTHER" id="PTHR33495">
    <property type="entry name" value="ANTI-SIGMA FACTOR ANTAGONIST TM_1081-RELATED-RELATED"/>
    <property type="match status" value="1"/>
</dbReference>
<accession>A0ABU2TTH0</accession>
<evidence type="ECO:0000313" key="5">
    <source>
        <dbReference type="EMBL" id="MDT0464185.1"/>
    </source>
</evidence>
<name>A0ABU2TTH0_9ACTN</name>
<dbReference type="InterPro" id="IPR003658">
    <property type="entry name" value="Anti-sigma_ant"/>
</dbReference>
<evidence type="ECO:0000313" key="6">
    <source>
        <dbReference type="Proteomes" id="UP001183809"/>
    </source>
</evidence>